<dbReference type="Gene3D" id="3.40.1440.10">
    <property type="entry name" value="GIY-YIG endonuclease"/>
    <property type="match status" value="1"/>
</dbReference>
<evidence type="ECO:0000259" key="2">
    <source>
        <dbReference type="PROSITE" id="PS50164"/>
    </source>
</evidence>
<dbReference type="eggNOG" id="COG2827">
    <property type="taxonomic scope" value="Bacteria"/>
</dbReference>
<accession>Q0AU87</accession>
<gene>
    <name evidence="3" type="ordered locus">Swol_2428</name>
</gene>
<dbReference type="PROSITE" id="PS50164">
    <property type="entry name" value="GIY_YIG"/>
    <property type="match status" value="1"/>
</dbReference>
<dbReference type="Pfam" id="PF01541">
    <property type="entry name" value="GIY-YIG"/>
    <property type="match status" value="1"/>
</dbReference>
<dbReference type="KEGG" id="swo:Swol_2428"/>
<reference evidence="4" key="1">
    <citation type="journal article" date="2010" name="Environ. Microbiol.">
        <title>The genome of Syntrophomonas wolfei: new insights into syntrophic metabolism and biohydrogen production.</title>
        <authorList>
            <person name="Sieber J.R."/>
            <person name="Sims D.R."/>
            <person name="Han C."/>
            <person name="Kim E."/>
            <person name="Lykidis A."/>
            <person name="Lapidus A.L."/>
            <person name="McDonnald E."/>
            <person name="Rohlin L."/>
            <person name="Culley D.E."/>
            <person name="Gunsalus R."/>
            <person name="McInerney M.J."/>
        </authorList>
    </citation>
    <scope>NUCLEOTIDE SEQUENCE [LARGE SCALE GENOMIC DNA]</scope>
    <source>
        <strain evidence="4">DSM 2245B / Goettingen</strain>
    </source>
</reference>
<dbReference type="CDD" id="cd10456">
    <property type="entry name" value="GIY-YIG_UPF0213"/>
    <property type="match status" value="1"/>
</dbReference>
<protein>
    <recommendedName>
        <fullName evidence="2">GIY-YIG domain-containing protein</fullName>
    </recommendedName>
</protein>
<dbReference type="PANTHER" id="PTHR34477">
    <property type="entry name" value="UPF0213 PROTEIN YHBQ"/>
    <property type="match status" value="1"/>
</dbReference>
<dbReference type="SUPFAM" id="SSF82771">
    <property type="entry name" value="GIY-YIG endonuclease"/>
    <property type="match status" value="1"/>
</dbReference>
<evidence type="ECO:0000313" key="4">
    <source>
        <dbReference type="Proteomes" id="UP000001968"/>
    </source>
</evidence>
<dbReference type="EMBL" id="CP000448">
    <property type="protein sequence ID" value="ABI69717.1"/>
    <property type="molecule type" value="Genomic_DNA"/>
</dbReference>
<dbReference type="OrthoDB" id="9807770at2"/>
<dbReference type="STRING" id="335541.Swol_2428"/>
<evidence type="ECO:0000313" key="3">
    <source>
        <dbReference type="EMBL" id="ABI69717.1"/>
    </source>
</evidence>
<dbReference type="Proteomes" id="UP000001968">
    <property type="component" value="Chromosome"/>
</dbReference>
<feature type="domain" description="GIY-YIG" evidence="2">
    <location>
        <begin position="5"/>
        <end position="80"/>
    </location>
</feature>
<dbReference type="HOGENOM" id="CLU_135650_0_3_9"/>
<dbReference type="RefSeq" id="WP_011641801.1">
    <property type="nucleotide sequence ID" value="NC_008346.1"/>
</dbReference>
<dbReference type="InterPro" id="IPR000305">
    <property type="entry name" value="GIY-YIG_endonuc"/>
</dbReference>
<sequence length="83" mass="9348">MSGEEGYYIYILSCSDGTLYTGSTNNLLARLEKHNQGEGARYTRGRRPVTLVYSEFAASKSDALKRERQIKKMTRAAKLALIK</sequence>
<dbReference type="PANTHER" id="PTHR34477:SF1">
    <property type="entry name" value="UPF0213 PROTEIN YHBQ"/>
    <property type="match status" value="1"/>
</dbReference>
<dbReference type="InterPro" id="IPR035901">
    <property type="entry name" value="GIY-YIG_endonuc_sf"/>
</dbReference>
<dbReference type="InterPro" id="IPR050190">
    <property type="entry name" value="UPF0213_domain"/>
</dbReference>
<keyword evidence="4" id="KW-1185">Reference proteome</keyword>
<evidence type="ECO:0000256" key="1">
    <source>
        <dbReference type="ARBA" id="ARBA00007435"/>
    </source>
</evidence>
<proteinExistence type="inferred from homology"/>
<comment type="similarity">
    <text evidence="1">Belongs to the UPF0213 family.</text>
</comment>
<organism evidence="3 4">
    <name type="scientific">Syntrophomonas wolfei subsp. wolfei (strain DSM 2245B / Goettingen)</name>
    <dbReference type="NCBI Taxonomy" id="335541"/>
    <lineage>
        <taxon>Bacteria</taxon>
        <taxon>Bacillati</taxon>
        <taxon>Bacillota</taxon>
        <taxon>Clostridia</taxon>
        <taxon>Eubacteriales</taxon>
        <taxon>Syntrophomonadaceae</taxon>
        <taxon>Syntrophomonas</taxon>
    </lineage>
</organism>
<dbReference type="AlphaFoldDB" id="Q0AU87"/>
<name>Q0AU87_SYNWW</name>